<dbReference type="EMBL" id="PEDP01001673">
    <property type="protein sequence ID" value="POS83343.1"/>
    <property type="molecule type" value="Genomic_DNA"/>
</dbReference>
<feature type="non-terminal residue" evidence="2">
    <location>
        <position position="452"/>
    </location>
</feature>
<dbReference type="OrthoDB" id="429143at2759"/>
<dbReference type="GO" id="GO:0005737">
    <property type="term" value="C:cytoplasm"/>
    <property type="evidence" value="ECO:0007669"/>
    <property type="project" value="TreeGrafter"/>
</dbReference>
<dbReference type="InterPro" id="IPR036188">
    <property type="entry name" value="FAD/NAD-bd_sf"/>
</dbReference>
<dbReference type="Gene3D" id="3.30.9.10">
    <property type="entry name" value="D-Amino Acid Oxidase, subunit A, domain 2"/>
    <property type="match status" value="1"/>
</dbReference>
<accession>A0A2S4PMV4</accession>
<evidence type="ECO:0000313" key="3">
    <source>
        <dbReference type="Proteomes" id="UP000237438"/>
    </source>
</evidence>
<evidence type="ECO:0000313" key="2">
    <source>
        <dbReference type="EMBL" id="POS83343.1"/>
    </source>
</evidence>
<feature type="domain" description="FAD dependent oxidoreductase" evidence="1">
    <location>
        <begin position="44"/>
        <end position="428"/>
    </location>
</feature>
<comment type="caution">
    <text evidence="2">The sequence shown here is derived from an EMBL/GenBank/DDBJ whole genome shotgun (WGS) entry which is preliminary data.</text>
</comment>
<dbReference type="AlphaFoldDB" id="A0A2S4PMV4"/>
<sequence length="452" mass="50036">MGSISITSSNDILPCKESLQTFWRSELHPLDSHRSTEEIPKSCDVLIIGAGYAGASTAYHLLCNDEVPKMSPKPSVLLLEARQACSGATARNGGHLRPSIFGRLPRYLKLYGIDEVLELVDFETDQVEAIAALVEKEKIDCDFTRTKSANTYVTPDDAMMAKKAYLILKKAGLNKAVIQNTQWFDDEEAEKVSGVKGAVGCFQFSAAHLWPYKLVMALLQRAVDAGLNLQTHTPATCIAASPTEPGKWIVNTPRGSVTASKVVFATNAYTAGLLPEYQSKIVPAKGICCRIVYSPNLPHIPVDHSQCMWLENGSCDYLLARRDNSIIVGGARSDFYSDMANWYNRTDDDTLIESARYYFNQYMQKYFVGWEKSDAHVDNIWTGIMGYNSDSLPNIGAVPGRAGCFLQAGYQGNGMPQIFLISKALVEMIVTGKSVEEVRIPRLYRASRERIQ</sequence>
<keyword evidence="3" id="KW-1185">Reference proteome</keyword>
<organism evidence="2 3">
    <name type="scientific">Erysiphe pulchra</name>
    <dbReference type="NCBI Taxonomy" id="225359"/>
    <lineage>
        <taxon>Eukaryota</taxon>
        <taxon>Fungi</taxon>
        <taxon>Dikarya</taxon>
        <taxon>Ascomycota</taxon>
        <taxon>Pezizomycotina</taxon>
        <taxon>Leotiomycetes</taxon>
        <taxon>Erysiphales</taxon>
        <taxon>Erysiphaceae</taxon>
        <taxon>Erysiphe</taxon>
    </lineage>
</organism>
<reference evidence="2 3" key="1">
    <citation type="submission" date="2017-10" db="EMBL/GenBank/DDBJ databases">
        <title>Development of genomic resources for the powdery mildew, Erysiphe pulchra.</title>
        <authorList>
            <person name="Wadl P.A."/>
            <person name="Mack B.M."/>
            <person name="Moore G."/>
            <person name="Beltz S.B."/>
        </authorList>
    </citation>
    <scope>NUCLEOTIDE SEQUENCE [LARGE SCALE GENOMIC DNA]</scope>
    <source>
        <strain evidence="2">Cflorida</strain>
    </source>
</reference>
<proteinExistence type="predicted"/>
<name>A0A2S4PMV4_9PEZI</name>
<dbReference type="Gene3D" id="3.50.50.60">
    <property type="entry name" value="FAD/NAD(P)-binding domain"/>
    <property type="match status" value="1"/>
</dbReference>
<dbReference type="Pfam" id="PF01266">
    <property type="entry name" value="DAO"/>
    <property type="match status" value="1"/>
</dbReference>
<dbReference type="PANTHER" id="PTHR13847">
    <property type="entry name" value="SARCOSINE DEHYDROGENASE-RELATED"/>
    <property type="match status" value="1"/>
</dbReference>
<protein>
    <recommendedName>
        <fullName evidence="1">FAD dependent oxidoreductase domain-containing protein</fullName>
    </recommendedName>
</protein>
<dbReference type="InterPro" id="IPR006076">
    <property type="entry name" value="FAD-dep_OxRdtase"/>
</dbReference>
<gene>
    <name evidence="2" type="ORF">EPUL_005732</name>
</gene>
<dbReference type="STRING" id="225359.A0A2S4PMV4"/>
<evidence type="ECO:0000259" key="1">
    <source>
        <dbReference type="Pfam" id="PF01266"/>
    </source>
</evidence>
<dbReference type="SUPFAM" id="SSF51905">
    <property type="entry name" value="FAD/NAD(P)-binding domain"/>
    <property type="match status" value="1"/>
</dbReference>
<dbReference type="PANTHER" id="PTHR13847:SF279">
    <property type="entry name" value="FAD DEPENDENT OXIDOREDUCTASE DOMAIN-CONTAINING PROTEIN-RELATED"/>
    <property type="match status" value="1"/>
</dbReference>
<dbReference type="Proteomes" id="UP000237438">
    <property type="component" value="Unassembled WGS sequence"/>
</dbReference>